<feature type="compositionally biased region" description="Low complexity" evidence="2">
    <location>
        <begin position="51"/>
        <end position="60"/>
    </location>
</feature>
<feature type="compositionally biased region" description="Basic and acidic residues" evidence="2">
    <location>
        <begin position="741"/>
        <end position="750"/>
    </location>
</feature>
<protein>
    <recommendedName>
        <fullName evidence="3">Mon2/Sec7/BIG1-like HUS domain-containing protein</fullName>
    </recommendedName>
</protein>
<feature type="region of interest" description="Disordered" evidence="2">
    <location>
        <begin position="3415"/>
        <end position="3517"/>
    </location>
</feature>
<feature type="region of interest" description="Disordered" evidence="2">
    <location>
        <begin position="1407"/>
        <end position="1440"/>
    </location>
</feature>
<feature type="region of interest" description="Disordered" evidence="2">
    <location>
        <begin position="2280"/>
        <end position="2303"/>
    </location>
</feature>
<gene>
    <name evidence="4" type="ORF">BESB_051530</name>
</gene>
<reference evidence="4 5" key="1">
    <citation type="submission" date="2017-09" db="EMBL/GenBank/DDBJ databases">
        <title>Genome sequencing of Besnoitia besnoiti strain Bb-Ger1.</title>
        <authorList>
            <person name="Schares G."/>
            <person name="Venepally P."/>
            <person name="Lorenzi H.A."/>
        </authorList>
    </citation>
    <scope>NUCLEOTIDE SEQUENCE [LARGE SCALE GENOMIC DNA]</scope>
    <source>
        <strain evidence="4 5">Bb-Ger1</strain>
    </source>
</reference>
<feature type="compositionally biased region" description="Basic and acidic residues" evidence="2">
    <location>
        <begin position="2757"/>
        <end position="2769"/>
    </location>
</feature>
<feature type="compositionally biased region" description="Acidic residues" evidence="2">
    <location>
        <begin position="1"/>
        <end position="10"/>
    </location>
</feature>
<feature type="region of interest" description="Disordered" evidence="2">
    <location>
        <begin position="3896"/>
        <end position="3957"/>
    </location>
</feature>
<organism evidence="4 5">
    <name type="scientific">Besnoitia besnoiti</name>
    <name type="common">Apicomplexan protozoan</name>
    <dbReference type="NCBI Taxonomy" id="94643"/>
    <lineage>
        <taxon>Eukaryota</taxon>
        <taxon>Sar</taxon>
        <taxon>Alveolata</taxon>
        <taxon>Apicomplexa</taxon>
        <taxon>Conoidasida</taxon>
        <taxon>Coccidia</taxon>
        <taxon>Eucoccidiorida</taxon>
        <taxon>Eimeriorina</taxon>
        <taxon>Sarcocystidae</taxon>
        <taxon>Besnoitia</taxon>
    </lineage>
</organism>
<feature type="compositionally biased region" description="Low complexity" evidence="2">
    <location>
        <begin position="3454"/>
        <end position="3469"/>
    </location>
</feature>
<feature type="compositionally biased region" description="Acidic residues" evidence="2">
    <location>
        <begin position="3330"/>
        <end position="3340"/>
    </location>
</feature>
<evidence type="ECO:0000256" key="2">
    <source>
        <dbReference type="SAM" id="MobiDB-lite"/>
    </source>
</evidence>
<feature type="region of interest" description="Disordered" evidence="2">
    <location>
        <begin position="2149"/>
        <end position="2205"/>
    </location>
</feature>
<feature type="region of interest" description="Disordered" evidence="2">
    <location>
        <begin position="546"/>
        <end position="616"/>
    </location>
</feature>
<feature type="compositionally biased region" description="Basic and acidic residues" evidence="2">
    <location>
        <begin position="923"/>
        <end position="932"/>
    </location>
</feature>
<feature type="compositionally biased region" description="Basic and acidic residues" evidence="2">
    <location>
        <begin position="3359"/>
        <end position="3378"/>
    </location>
</feature>
<feature type="compositionally biased region" description="Pro residues" evidence="2">
    <location>
        <begin position="3054"/>
        <end position="3070"/>
    </location>
</feature>
<feature type="region of interest" description="Disordered" evidence="2">
    <location>
        <begin position="1180"/>
        <end position="1207"/>
    </location>
</feature>
<evidence type="ECO:0000313" key="5">
    <source>
        <dbReference type="Proteomes" id="UP000224006"/>
    </source>
</evidence>
<keyword evidence="5" id="KW-1185">Reference proteome</keyword>
<feature type="compositionally biased region" description="Pro residues" evidence="2">
    <location>
        <begin position="3130"/>
        <end position="3141"/>
    </location>
</feature>
<feature type="compositionally biased region" description="Low complexity" evidence="2">
    <location>
        <begin position="3042"/>
        <end position="3053"/>
    </location>
</feature>
<feature type="region of interest" description="Disordered" evidence="2">
    <location>
        <begin position="1971"/>
        <end position="2021"/>
    </location>
</feature>
<feature type="compositionally biased region" description="Basic and acidic residues" evidence="2">
    <location>
        <begin position="27"/>
        <end position="47"/>
    </location>
</feature>
<sequence length="4035" mass="421526">MGKGELDDEPPGLHAAAHLDFQPRLGSADDPRQDAEAGEDAKRKQDDFSASSQPQPSQTPIRPFSSPVSPDYLSSCAAMRMQEHADAQTGLESTSDTPTCLECTGGSPGSQGAVASNGVSPGPPACHYPPTQSAALHERRLQLHARHQRQHARVAAACSAVEGELLTLCGETKKKAPHVKEATERALLHIQDYRDKAEASVETLARAVSSATSFEEEAAAAEAAEAVFRAFPVKEVLRAALHAVRTNSSKISLLALSLLQRLLTSHQHQLLLVPCAPEDSLLLLPPQPSAAQLAPGEGDADAAAAERPWGAGGDEAGACSPLESPFASAGPLEASADVSGRHRAEALAALAATAACDVLLLLGVLEELLIAHPGADEHFVQLKVLQTALLLLAPDSAVVADASVAHRLLRLFLTLYCRTRPGSAASLDGVALSPGVSGASGAVASPAAGGHSTAVFHTACAAMSQLAACLVDAARRALDTETRRRPADRGRQTARERRGGGTAADELAARRSMGAEALIFAASEALRTAPRVTSVEELLAVSSAHRGAPGTPLQLVASGAPAEARERQRTAEEGEGGASSTRAEDDATNRQGEGSGGVETRAECPEDATPAAPGGPTGCTPAAVATLEQLLTQLCANCRGSASCGAPFAASRSSSLLIRSGAENPHGEAAADARDAAESVEGHEDPPLPGGELPVTGHKSSPSVQRVSSTWSTFSRPSFSAFFSSASFSGQALTRGVGEGVSRDGREGPRGRPSSQRGGAADLLVQLPRGVAVQLLENCLHRGRLLFVQHCGLMRVLKQEICPALLDLLLHHAYEFPIVVRALRLLVFLAQQYAPFLLNELCVLLPAMLRRVEADAPLWQRVVVLETLQELCSQPALLLLLHSGGSPLLQLSRRRRAASSAAAAPAPTHLQGDFERDDEDKEGSEKRAERAPGDNAEGEGSSIVTALVEALGKTVHQLCFVGSFDSQARLLSTLESVRPPALSPLILPVLLPADAVLLLLSALPRADELGASPPPPAPGLPDASSSLSPSLASREGAFFLASTSCFNLSLGRFDVAPSPLAGAACAAAVGAWAALCGAAEKGERRAETSAADLPRGEALPLPAASAAAQKSRYVRLLDRATDLATPSDLQAPNKAQNGTAAPTHQLHPSVAVGLALDGLLKVVESLYLLSFATDAEELLGRRGPRGDTRESAKEAQGRRAGAEEGEEEPIFAMDIRAADSLLLPQQQYLPLPLTGPQAACRTILGAAWGPILSALTLIFSAIATSPASSCADAASRPSPAGPEPLATSLHLLPLMQCVQNLVGLSCAFRLDPARAALLFCLSRFALPFSPEGRASSPPSSSASSGPPASGDSGAAGPYAPPLGPAASAGAPVPPTSAPSPSPALPRAAPPPLLPFWPVSPGLRLGAGCSGPPRALHPAPASSSPPSAAGSAPDDDEGLRRLPSALGASSAAAAAAARSPREDDGALVGASASLSLSCFTCLLSICGFFGNLLGPRGWGGALRALQELHAFLQARGLLGPPLALADFAAAVAAPDAETDAAEGRKDAEETDASRPTEEGEAAAEAERGIGGKQRARYPCTPPAEVVTLLEMLQQLRSWRREGASAEASGAEARAATGDYPFMRALFAHLQRRRTCDGASEASSIPPPAGRRGVTVSRSLQALALCLKVRSTAVAAAATERGTEEHCKAFFSQGASAFGAPAAGDALVPATLEALRPLEDGPGLPYASKGGETPPRGASLSSGLWLAAAPPAELSLQQLQQDVLLRLAASLGLLFDFFPLSLSDEGLDALASALGSAALQNLDLVAQPTASTPQFDASQVSQPASASRAFALPSAAGGASPNPFADAEVPLASSSSSASYLPFCSFSASYLEACWAAAEAKSEDEEIAVFPVAKLVEMCFFNINRPCFPRLCRGLVSSLVCLATASRAKPETRVEAVSALCVSLELLLPALRRRRIARMRKAEALFPSAASTSLADETTAREGGGDNSRETLPKPSRGGLPHPEYVHPDGAGQGGGGVRRGDAALPRDEERVFEARLRLRIRAYVAAWCSRGGVGGGELEDACVARAVEEEDAAAQVALLSPLCALLTSPFPGPRLRASLALYRLLTRRGDLFLAPVWELILDAVGQATELQLGGAYQRFRARLAALAREEETRDAEANDAGEVEEERGDSGRQSEGQRREICGERDARRGDQEGQEAENGGAVDEHGLGLEREMKALFTLLELLVQDFAEDVPLSPGWRTLAVSIAAFASCSRLGSSLAFRAVGFLWTLADALGRRQRKAEEAAEAPAQRIASREAPEAEAGREARKAGLSFRSAWPSPRVPSSGGVSIKSLWKDLFLLLRLLAVDARPEVRNCALRSLTSAVRTHGLSPAGPAPPSPDAAARSPTAEAQATSGGEEAARGDERRDWSWESCVLHIVVATLAEVHAAYRQVVAAAEAPAAPGADSAASAPPAVPSAGASAGAFLVHHSRDSAAKQWGETVVIAMDGALVLLLHCAAAQEAEPRSAAGLEAIAHAAFRLLERVQQALLAPDSASEILIAAAKTLADVLKLRQARVKLSSLRRLGGRLLQRGVAAGSPVPDSSPAGAASSSLFGGAPSVWSFGWEVYWRFALQLLSPASPWAQAALASAPFFSAACSPHSRRDETSLSSPGASRLLQTRETMPDRLVEVVAAKTKDLLETVFSPEKEGDLTADTHSHANGEAMGRSAAATAASERDPEVFPVVESVIAFQLFLVMLTNPAYIRRYGRRLDDASVEGLLGEARDEPMERERDSCGVSQAAAGRTRQVRGSWRHAAAGGEEENAEDAANSFEGETDEPHLGDATRRDREGQELALGLLKCEAMQAATQAASAVPLSSSLFPLLDCALEFARTVPGPALSLPLVSASSASYSSFASSSSASSRSASAGSAVSFEFDRLVASPSLQRASLAALVASLPPLFAGSGAAQRSESSTQRLAPRVVEASSSFVEAAARGHFLPLEGQADPSPFSSSPFAPSPTNPFQSEEGRGRGENAQPDAEEERERGGRFLAGQRDSMTRGSLTPSPAPPSSFSSTSSTSPAGWPPAPRVCVPPGPSPFAPEGGDGERRQAHPPEAAAPASSVVSEPPGAESRVYTDLLLLDGVRSRLGLAPFLPPPVAPVSAPESPPPWAAGAEADDALAGQAEHEEREREGGRRETSRARSPRLGAVEAELRAVLATVEEEEKARSADTPEEARERLLLFQPIVAAVRVSTAQVPLLETLVNLRPSATDAPVAFSLLVPLFLKELCETFLRPEVFFRDSASLAVGCRVLLELQIFFRASFVSLMRQDFARSKAHLAALLASLSSLSPSGRGPAPPEEPADTGENEEASGDKTSSDSPPEDGSEQVPAKRGEKEERSRREGREGSKQENGIARRGAFAKHRGPQEELLWRYATSTGMSIATPQLAYALPTSRRPRGKPRAKDTRAGEARNSTQSCAAESTREANSGAGEEAAASQAAGGRGAGSAERAETDKRGRAAESQKGPKGDKETTSQRSPHPSDEALNGMLPSPSSFAAAGCACRGRPCVGCACEHSPAAVLLLSLPRIFEFLACLAETRTSPSLKRLQAWKLALQVAFVLTEDAFAFLSRLSWRAPRATFCVGCTAGKRAREAKRHAPACDKGVVFYSAATAALRRFLRVLAMPPSASVSTTVSASLSATVSISPFAPASPFFSSAPAPPAARQGPLGEGGAALPSAFFFDRWMLRIAAETLARPAPRHAPCAPFYPFFVQILDHYCAAGSERPAIIAHEAFCTLFDLSEDLYARRKSGALFAEASLSRTADAATRARVQSVLPLVLRRCRAILQRFAAPAKPLATPECRHAKAGGRGSVSEGAPQTEAARSVAAHGRSQLVLFVLSRLRTLETSPRAFSEDSESFCGLEADADAKRADREKAQAVQAAAAKSPDSRDRFGQQGDAHAPGFPGTADDSAREAEESAEDERCASGDAAAASSEGAKKQECRTLALRAAGSKAHLLLLLPQLTACIGCDDKSVRREIQATLCSLCRELGVEEETSLDRLAARTRENREK</sequence>
<feature type="compositionally biased region" description="Basic and acidic residues" evidence="2">
    <location>
        <begin position="563"/>
        <end position="572"/>
    </location>
</feature>
<evidence type="ECO:0000313" key="4">
    <source>
        <dbReference type="EMBL" id="PFH35502.1"/>
    </source>
</evidence>
<feature type="compositionally biased region" description="Basic and acidic residues" evidence="2">
    <location>
        <begin position="1540"/>
        <end position="1556"/>
    </location>
</feature>
<feature type="compositionally biased region" description="Basic and acidic residues" evidence="2">
    <location>
        <begin position="2167"/>
        <end position="2191"/>
    </location>
</feature>
<feature type="compositionally biased region" description="Basic and acidic residues" evidence="2">
    <location>
        <begin position="1180"/>
        <end position="1202"/>
    </location>
</feature>
<feature type="compositionally biased region" description="Basic and acidic residues" evidence="2">
    <location>
        <begin position="2811"/>
        <end position="2820"/>
    </location>
</feature>
<feature type="domain" description="Mon2/Sec7/BIG1-like HUS" evidence="3">
    <location>
        <begin position="768"/>
        <end position="879"/>
    </location>
</feature>
<name>A0A2A9MJE5_BESBE</name>
<feature type="compositionally biased region" description="Basic and acidic residues" evidence="2">
    <location>
        <begin position="3478"/>
        <end position="3502"/>
    </location>
</feature>
<dbReference type="InterPro" id="IPR032691">
    <property type="entry name" value="Mon2/Sec7/BIG1-like_HUS"/>
</dbReference>
<feature type="compositionally biased region" description="Basic and acidic residues" evidence="2">
    <location>
        <begin position="2681"/>
        <end position="2695"/>
    </location>
</feature>
<feature type="compositionally biased region" description="Acidic residues" evidence="2">
    <location>
        <begin position="2156"/>
        <end position="2166"/>
    </location>
</feature>
<dbReference type="OrthoDB" id="294853at2759"/>
<dbReference type="VEuPathDB" id="ToxoDB:BESB_051530"/>
<keyword evidence="1" id="KW-0945">Host-virus interaction</keyword>
<feature type="region of interest" description="Disordered" evidence="2">
    <location>
        <begin position="2364"/>
        <end position="2402"/>
    </location>
</feature>
<feature type="region of interest" description="Disordered" evidence="2">
    <location>
        <begin position="1"/>
        <end position="69"/>
    </location>
</feature>
<dbReference type="KEGG" id="bbes:BESB_051530"/>
<feature type="region of interest" description="Disordered" evidence="2">
    <location>
        <begin position="664"/>
        <end position="704"/>
    </location>
</feature>
<feature type="compositionally biased region" description="Low complexity" evidence="2">
    <location>
        <begin position="3084"/>
        <end position="3099"/>
    </location>
</feature>
<feature type="region of interest" description="Disordered" evidence="2">
    <location>
        <begin position="102"/>
        <end position="127"/>
    </location>
</feature>
<feature type="region of interest" description="Disordered" evidence="2">
    <location>
        <begin position="900"/>
        <end position="940"/>
    </location>
</feature>
<dbReference type="PANTHER" id="PTHR13037">
    <property type="entry name" value="FORMIN"/>
    <property type="match status" value="1"/>
</dbReference>
<feature type="region of interest" description="Disordered" evidence="2">
    <location>
        <begin position="1331"/>
        <end position="1385"/>
    </location>
</feature>
<dbReference type="Proteomes" id="UP000224006">
    <property type="component" value="Chromosome IV"/>
</dbReference>
<feature type="compositionally biased region" description="Pro residues" evidence="2">
    <location>
        <begin position="1371"/>
        <end position="1385"/>
    </location>
</feature>
<feature type="region of interest" description="Disordered" evidence="2">
    <location>
        <begin position="1536"/>
        <end position="1575"/>
    </location>
</feature>
<dbReference type="PANTHER" id="PTHR13037:SF24">
    <property type="entry name" value="POLYCOMB PROTEIN PCL-RELATED"/>
    <property type="match status" value="1"/>
</dbReference>
<feature type="compositionally biased region" description="Basic and acidic residues" evidence="2">
    <location>
        <begin position="480"/>
        <end position="499"/>
    </location>
</feature>
<comment type="caution">
    <text evidence="4">The sequence shown here is derived from an EMBL/GenBank/DDBJ whole genome shotgun (WGS) entry which is preliminary data.</text>
</comment>
<evidence type="ECO:0000256" key="1">
    <source>
        <dbReference type="ARBA" id="ARBA00022581"/>
    </source>
</evidence>
<feature type="compositionally biased region" description="Basic and acidic residues" evidence="2">
    <location>
        <begin position="1976"/>
        <end position="1990"/>
    </location>
</feature>
<feature type="region of interest" description="Disordered" evidence="2">
    <location>
        <begin position="2972"/>
        <end position="3101"/>
    </location>
</feature>
<feature type="compositionally biased region" description="Low complexity" evidence="2">
    <location>
        <begin position="3142"/>
        <end position="3154"/>
    </location>
</feature>
<feature type="compositionally biased region" description="Basic and acidic residues" evidence="2">
    <location>
        <begin position="3935"/>
        <end position="3950"/>
    </location>
</feature>
<feature type="region of interest" description="Disordered" evidence="2">
    <location>
        <begin position="3130"/>
        <end position="3176"/>
    </location>
</feature>
<feature type="region of interest" description="Disordered" evidence="2">
    <location>
        <begin position="480"/>
        <end position="506"/>
    </location>
</feature>
<feature type="compositionally biased region" description="Basic and acidic residues" evidence="2">
    <location>
        <begin position="2291"/>
        <end position="2303"/>
    </location>
</feature>
<feature type="compositionally biased region" description="Basic and acidic residues" evidence="2">
    <location>
        <begin position="3155"/>
        <end position="3171"/>
    </location>
</feature>
<feature type="region of interest" description="Disordered" evidence="2">
    <location>
        <begin position="2757"/>
        <end position="2820"/>
    </location>
</feature>
<proteinExistence type="predicted"/>
<dbReference type="STRING" id="94643.A0A2A9MJE5"/>
<feature type="compositionally biased region" description="Low complexity" evidence="2">
    <location>
        <begin position="1331"/>
        <end position="1357"/>
    </location>
</feature>
<dbReference type="RefSeq" id="XP_029219511.1">
    <property type="nucleotide sequence ID" value="XM_029363588.1"/>
</dbReference>
<feature type="region of interest" description="Disordered" evidence="2">
    <location>
        <begin position="2681"/>
        <end position="2707"/>
    </location>
</feature>
<feature type="region of interest" description="Disordered" evidence="2">
    <location>
        <begin position="3826"/>
        <end position="3850"/>
    </location>
</feature>
<accession>A0A2A9MJE5</accession>
<feature type="region of interest" description="Disordered" evidence="2">
    <location>
        <begin position="736"/>
        <end position="759"/>
    </location>
</feature>
<evidence type="ECO:0000259" key="3">
    <source>
        <dbReference type="Pfam" id="PF12783"/>
    </source>
</evidence>
<dbReference type="EMBL" id="NWUJ01000004">
    <property type="protein sequence ID" value="PFH35502.1"/>
    <property type="molecule type" value="Genomic_DNA"/>
</dbReference>
<feature type="compositionally biased region" description="Low complexity" evidence="2">
    <location>
        <begin position="2697"/>
        <end position="2707"/>
    </location>
</feature>
<feature type="region of interest" description="Disordered" evidence="2">
    <location>
        <begin position="3318"/>
        <end position="3391"/>
    </location>
</feature>
<feature type="compositionally biased region" description="Basic and acidic residues" evidence="2">
    <location>
        <begin position="665"/>
        <end position="686"/>
    </location>
</feature>
<dbReference type="Pfam" id="PF12783">
    <property type="entry name" value="Sec7-like_HUS"/>
    <property type="match status" value="1"/>
</dbReference>
<dbReference type="GeneID" id="40310082"/>
<feature type="compositionally biased region" description="Low complexity" evidence="2">
    <location>
        <begin position="1417"/>
        <end position="1431"/>
    </location>
</feature>